<sequence length="297" mass="31252">MPGANVPARDRRTHCARCHHHRHAGPGRGDRDGPRGARQPSHGPRERAAHPDRAAAVVVPHHRGRGVAVTTVVVLAAGAGRRFGAVYPKELHALRPGVAVIDPLFDAIDTLPLPEVKVVLVVSAEKLALVRHLERSRRDTAFVLLSHTQVARGLGSGLLAAAPWCDETVLICLGDQVFVSDPVPAFSDAVDRLHDADPIAVVAASTGDPERLRREGALTVTDGIVTAAAEKPAQPAGFNACWSALAVRRPMLAPLAHGLCAGVTERLIDAPVVWGPDFVNLNEPADLAAAAKAGVLP</sequence>
<organism evidence="3 4">
    <name type="scientific">Nocardia nova</name>
    <dbReference type="NCBI Taxonomy" id="37330"/>
    <lineage>
        <taxon>Bacteria</taxon>
        <taxon>Bacillati</taxon>
        <taxon>Actinomycetota</taxon>
        <taxon>Actinomycetes</taxon>
        <taxon>Mycobacteriales</taxon>
        <taxon>Nocardiaceae</taxon>
        <taxon>Nocardia</taxon>
    </lineage>
</organism>
<dbReference type="SUPFAM" id="SSF53448">
    <property type="entry name" value="Nucleotide-diphospho-sugar transferases"/>
    <property type="match status" value="1"/>
</dbReference>
<feature type="compositionally biased region" description="Basic and acidic residues" evidence="1">
    <location>
        <begin position="43"/>
        <end position="53"/>
    </location>
</feature>
<feature type="domain" description="MobA-like NTP transferase" evidence="2">
    <location>
        <begin position="72"/>
        <end position="205"/>
    </location>
</feature>
<feature type="region of interest" description="Disordered" evidence="1">
    <location>
        <begin position="1"/>
        <end position="53"/>
    </location>
</feature>
<dbReference type="GO" id="GO:0016779">
    <property type="term" value="F:nucleotidyltransferase activity"/>
    <property type="evidence" value="ECO:0007669"/>
    <property type="project" value="UniProtKB-ARBA"/>
</dbReference>
<feature type="compositionally biased region" description="Basic residues" evidence="1">
    <location>
        <begin position="11"/>
        <end position="25"/>
    </location>
</feature>
<dbReference type="InterPro" id="IPR025877">
    <property type="entry name" value="MobA-like_NTP_Trfase"/>
</dbReference>
<protein>
    <recommendedName>
        <fullName evidence="2">MobA-like NTP transferase domain-containing protein</fullName>
    </recommendedName>
</protein>
<evidence type="ECO:0000256" key="1">
    <source>
        <dbReference type="SAM" id="MobiDB-lite"/>
    </source>
</evidence>
<reference evidence="3 4" key="1">
    <citation type="submission" date="2018-02" db="EMBL/GenBank/DDBJ databases">
        <title>8 Nocardia nova and 1 Nocardia cyriacigeorgica strain used for evolution to TMP-SMX.</title>
        <authorList>
            <person name="Mehta H."/>
            <person name="Weng J."/>
            <person name="Shamoo Y."/>
        </authorList>
    </citation>
    <scope>NUCLEOTIDE SEQUENCE [LARGE SCALE GENOMIC DNA]</scope>
    <source>
        <strain evidence="3 4">MDA3139</strain>
    </source>
</reference>
<dbReference type="AlphaFoldDB" id="A0A2S6AQK1"/>
<gene>
    <name evidence="3" type="ORF">C5E45_15205</name>
</gene>
<dbReference type="EMBL" id="PSZC01000009">
    <property type="protein sequence ID" value="PPJ37463.1"/>
    <property type="molecule type" value="Genomic_DNA"/>
</dbReference>
<dbReference type="Proteomes" id="UP000239874">
    <property type="component" value="Unassembled WGS sequence"/>
</dbReference>
<name>A0A2S6AQK1_9NOCA</name>
<dbReference type="Pfam" id="PF12804">
    <property type="entry name" value="NTP_transf_3"/>
    <property type="match status" value="1"/>
</dbReference>
<dbReference type="Gene3D" id="3.90.550.10">
    <property type="entry name" value="Spore Coat Polysaccharide Biosynthesis Protein SpsA, Chain A"/>
    <property type="match status" value="1"/>
</dbReference>
<comment type="caution">
    <text evidence="3">The sequence shown here is derived from an EMBL/GenBank/DDBJ whole genome shotgun (WGS) entry which is preliminary data.</text>
</comment>
<evidence type="ECO:0000313" key="4">
    <source>
        <dbReference type="Proteomes" id="UP000239874"/>
    </source>
</evidence>
<proteinExistence type="predicted"/>
<dbReference type="InterPro" id="IPR029044">
    <property type="entry name" value="Nucleotide-diphossugar_trans"/>
</dbReference>
<evidence type="ECO:0000259" key="2">
    <source>
        <dbReference type="Pfam" id="PF12804"/>
    </source>
</evidence>
<dbReference type="OrthoDB" id="3609997at2"/>
<accession>A0A2S6AQK1</accession>
<evidence type="ECO:0000313" key="3">
    <source>
        <dbReference type="EMBL" id="PPJ37463.1"/>
    </source>
</evidence>